<keyword evidence="3" id="KW-0804">Transcription</keyword>
<keyword evidence="1" id="KW-0805">Transcription regulation</keyword>
<dbReference type="InterPro" id="IPR008920">
    <property type="entry name" value="TF_FadR/GntR_C"/>
</dbReference>
<dbReference type="PANTHER" id="PTHR43537:SF45">
    <property type="entry name" value="GNTR FAMILY REGULATORY PROTEIN"/>
    <property type="match status" value="1"/>
</dbReference>
<name>A0ABT2CXD6_9BURK</name>
<dbReference type="Pfam" id="PF07729">
    <property type="entry name" value="FCD"/>
    <property type="match status" value="1"/>
</dbReference>
<proteinExistence type="predicted"/>
<keyword evidence="6" id="KW-1185">Reference proteome</keyword>
<keyword evidence="2" id="KW-0238">DNA-binding</keyword>
<dbReference type="SMART" id="SM00345">
    <property type="entry name" value="HTH_GNTR"/>
    <property type="match status" value="1"/>
</dbReference>
<evidence type="ECO:0000313" key="5">
    <source>
        <dbReference type="EMBL" id="MCS0658647.1"/>
    </source>
</evidence>
<evidence type="ECO:0000259" key="4">
    <source>
        <dbReference type="PROSITE" id="PS50949"/>
    </source>
</evidence>
<evidence type="ECO:0000256" key="3">
    <source>
        <dbReference type="ARBA" id="ARBA00023163"/>
    </source>
</evidence>
<dbReference type="InterPro" id="IPR036388">
    <property type="entry name" value="WH-like_DNA-bd_sf"/>
</dbReference>
<evidence type="ECO:0000256" key="2">
    <source>
        <dbReference type="ARBA" id="ARBA00023125"/>
    </source>
</evidence>
<dbReference type="PANTHER" id="PTHR43537">
    <property type="entry name" value="TRANSCRIPTIONAL REGULATOR, GNTR FAMILY"/>
    <property type="match status" value="1"/>
</dbReference>
<dbReference type="InterPro" id="IPR036390">
    <property type="entry name" value="WH_DNA-bd_sf"/>
</dbReference>
<accession>A0ABT2CXD6</accession>
<dbReference type="SUPFAM" id="SSF46785">
    <property type="entry name" value="Winged helix' DNA-binding domain"/>
    <property type="match status" value="1"/>
</dbReference>
<dbReference type="RefSeq" id="WP_258811841.1">
    <property type="nucleotide sequence ID" value="NZ_JANUGU010000003.1"/>
</dbReference>
<dbReference type="Gene3D" id="1.20.120.530">
    <property type="entry name" value="GntR ligand-binding domain-like"/>
    <property type="match status" value="1"/>
</dbReference>
<organism evidence="5 6">
    <name type="scientific">Massilia terrae</name>
    <dbReference type="NCBI Taxonomy" id="1811224"/>
    <lineage>
        <taxon>Bacteria</taxon>
        <taxon>Pseudomonadati</taxon>
        <taxon>Pseudomonadota</taxon>
        <taxon>Betaproteobacteria</taxon>
        <taxon>Burkholderiales</taxon>
        <taxon>Oxalobacteraceae</taxon>
        <taxon>Telluria group</taxon>
        <taxon>Massilia</taxon>
    </lineage>
</organism>
<evidence type="ECO:0000313" key="6">
    <source>
        <dbReference type="Proteomes" id="UP001204621"/>
    </source>
</evidence>
<dbReference type="Gene3D" id="1.10.10.10">
    <property type="entry name" value="Winged helix-like DNA-binding domain superfamily/Winged helix DNA-binding domain"/>
    <property type="match status" value="1"/>
</dbReference>
<evidence type="ECO:0000256" key="1">
    <source>
        <dbReference type="ARBA" id="ARBA00023015"/>
    </source>
</evidence>
<dbReference type="EMBL" id="JANUGU010000003">
    <property type="protein sequence ID" value="MCS0658647.1"/>
    <property type="molecule type" value="Genomic_DNA"/>
</dbReference>
<dbReference type="InterPro" id="IPR000524">
    <property type="entry name" value="Tscrpt_reg_HTH_GntR"/>
</dbReference>
<dbReference type="Pfam" id="PF00392">
    <property type="entry name" value="GntR"/>
    <property type="match status" value="1"/>
</dbReference>
<dbReference type="PROSITE" id="PS50949">
    <property type="entry name" value="HTH_GNTR"/>
    <property type="match status" value="1"/>
</dbReference>
<dbReference type="SUPFAM" id="SSF48008">
    <property type="entry name" value="GntR ligand-binding domain-like"/>
    <property type="match status" value="1"/>
</dbReference>
<sequence>MSLERLSASFRLDRTRSAASQVYEFLRELIVTLALEPGATLSRTQVAECLDLSPMPVRDALSRLEKEGLVEIFPQHLTRVRAIDLDSARQMHVLRLSVELEIVHGLATSPDPAVAKALQAALTKQRACLAAGDLGGFILFDQEFHKTMYGAAQLLGVWDMIRSASGNLDRLRRLHVPINGKAKSVLEEHAGIARAISEGDAAGAQAWVRRHLSGTLAELDNLRERYPDFMLPMSDFTDRATA</sequence>
<protein>
    <submittedName>
        <fullName evidence="5">GntR family transcriptional regulator</fullName>
    </submittedName>
</protein>
<dbReference type="SMART" id="SM00895">
    <property type="entry name" value="FCD"/>
    <property type="match status" value="1"/>
</dbReference>
<comment type="caution">
    <text evidence="5">The sequence shown here is derived from an EMBL/GenBank/DDBJ whole genome shotgun (WGS) entry which is preliminary data.</text>
</comment>
<feature type="domain" description="HTH gntR-type" evidence="4">
    <location>
        <begin position="16"/>
        <end position="83"/>
    </location>
</feature>
<dbReference type="Proteomes" id="UP001204621">
    <property type="component" value="Unassembled WGS sequence"/>
</dbReference>
<reference evidence="5 6" key="1">
    <citation type="submission" date="2022-08" db="EMBL/GenBank/DDBJ databases">
        <title>Reclassification of Massilia species as members of the genera Telluria, Duganella, Pseudoduganella, Mokoshia gen. nov. and Zemynaea gen. nov. using orthogonal and non-orthogonal genome-based approaches.</title>
        <authorList>
            <person name="Bowman J.P."/>
        </authorList>
    </citation>
    <scope>NUCLEOTIDE SEQUENCE [LARGE SCALE GENOMIC DNA]</scope>
    <source>
        <strain evidence="5 6">JCM 31606</strain>
    </source>
</reference>
<dbReference type="InterPro" id="IPR011711">
    <property type="entry name" value="GntR_C"/>
</dbReference>
<gene>
    <name evidence="5" type="ORF">NX778_11275</name>
</gene>